<organism evidence="1 2">
    <name type="scientific">Sporolactobacillus spathodeae</name>
    <dbReference type="NCBI Taxonomy" id="1465502"/>
    <lineage>
        <taxon>Bacteria</taxon>
        <taxon>Bacillati</taxon>
        <taxon>Bacillota</taxon>
        <taxon>Bacilli</taxon>
        <taxon>Bacillales</taxon>
        <taxon>Sporolactobacillaceae</taxon>
        <taxon>Sporolactobacillus</taxon>
    </lineage>
</organism>
<sequence>MMMQQQSKWKKGDWVKGRTVNGELMHGYVMEYNDEDGTVKVHVVACDRESTVGRTIETLSYLLKPFPTLPLTNVQLRSMTDLALITADRDWFMELTAQLADEARHDQEKAGVQEDPWYWSAQR</sequence>
<dbReference type="EMBL" id="JAFBEV010000007">
    <property type="protein sequence ID" value="MBM7657652.1"/>
    <property type="molecule type" value="Genomic_DNA"/>
</dbReference>
<gene>
    <name evidence="1" type="ORF">JOC27_001101</name>
</gene>
<keyword evidence="2" id="KW-1185">Reference proteome</keyword>
<name>A0ABS2Q787_9BACL</name>
<reference evidence="1 2" key="1">
    <citation type="submission" date="2021-01" db="EMBL/GenBank/DDBJ databases">
        <title>Genomic Encyclopedia of Type Strains, Phase IV (KMG-IV): sequencing the most valuable type-strain genomes for metagenomic binning, comparative biology and taxonomic classification.</title>
        <authorList>
            <person name="Goeker M."/>
        </authorList>
    </citation>
    <scope>NUCLEOTIDE SEQUENCE [LARGE SCALE GENOMIC DNA]</scope>
    <source>
        <strain evidence="1 2">DSM 100968</strain>
    </source>
</reference>
<comment type="caution">
    <text evidence="1">The sequence shown here is derived from an EMBL/GenBank/DDBJ whole genome shotgun (WGS) entry which is preliminary data.</text>
</comment>
<evidence type="ECO:0000313" key="2">
    <source>
        <dbReference type="Proteomes" id="UP000823201"/>
    </source>
</evidence>
<accession>A0ABS2Q787</accession>
<evidence type="ECO:0008006" key="3">
    <source>
        <dbReference type="Google" id="ProtNLM"/>
    </source>
</evidence>
<evidence type="ECO:0000313" key="1">
    <source>
        <dbReference type="EMBL" id="MBM7657652.1"/>
    </source>
</evidence>
<protein>
    <recommendedName>
        <fullName evidence="3">IDEAL domain-containing protein</fullName>
    </recommendedName>
</protein>
<dbReference type="RefSeq" id="WP_239529837.1">
    <property type="nucleotide sequence ID" value="NZ_CBCRXA010000005.1"/>
</dbReference>
<proteinExistence type="predicted"/>
<dbReference type="Proteomes" id="UP000823201">
    <property type="component" value="Unassembled WGS sequence"/>
</dbReference>